<evidence type="ECO:0000256" key="17">
    <source>
        <dbReference type="ARBA" id="ARBA00048402"/>
    </source>
</evidence>
<dbReference type="PANTHER" id="PTHR45962">
    <property type="entry name" value="N-FATTY-ACYL-AMINO ACID SYNTHASE/HYDROLASE PM20D1"/>
    <property type="match status" value="1"/>
</dbReference>
<comment type="catalytic activity">
    <reaction evidence="15">
        <text>N-(9Z-octadecenoyl)-L-methionine + H2O = (9Z)-octadecenoate + L-methionine</text>
        <dbReference type="Rhea" id="RHEA:64144"/>
        <dbReference type="ChEBI" id="CHEBI:15377"/>
        <dbReference type="ChEBI" id="CHEBI:30823"/>
        <dbReference type="ChEBI" id="CHEBI:57844"/>
        <dbReference type="ChEBI" id="CHEBI:149732"/>
    </reaction>
    <physiologicalReaction direction="left-to-right" evidence="15">
        <dbReference type="Rhea" id="RHEA:64145"/>
    </physiologicalReaction>
</comment>
<evidence type="ECO:0000259" key="27">
    <source>
        <dbReference type="Pfam" id="PF07687"/>
    </source>
</evidence>
<dbReference type="STRING" id="1965070.A0A3S3PEZ7"/>
<evidence type="ECO:0000256" key="22">
    <source>
        <dbReference type="ARBA" id="ARBA00048827"/>
    </source>
</evidence>
<dbReference type="Gene3D" id="3.30.70.360">
    <property type="match status" value="1"/>
</dbReference>
<comment type="catalytic activity">
    <reaction evidence="9">
        <text>(9Z)-octadecenoate + glycine = N-(9Z-octadecenoyl)glycine + H2O</text>
        <dbReference type="Rhea" id="RHEA:51316"/>
        <dbReference type="ChEBI" id="CHEBI:15377"/>
        <dbReference type="ChEBI" id="CHEBI:30823"/>
        <dbReference type="ChEBI" id="CHEBI:57305"/>
        <dbReference type="ChEBI" id="CHEBI:133992"/>
    </reaction>
    <physiologicalReaction direction="right-to-left" evidence="9">
        <dbReference type="Rhea" id="RHEA:51318"/>
    </physiologicalReaction>
</comment>
<proteinExistence type="inferred from homology"/>
<keyword evidence="3" id="KW-0645">Protease</keyword>
<evidence type="ECO:0000256" key="16">
    <source>
        <dbReference type="ARBA" id="ARBA00048380"/>
    </source>
</evidence>
<comment type="similarity">
    <text evidence="2">Belongs to the peptidase M20A family.</text>
</comment>
<evidence type="ECO:0000313" key="29">
    <source>
        <dbReference type="Proteomes" id="UP000285301"/>
    </source>
</evidence>
<dbReference type="OrthoDB" id="3064516at2759"/>
<dbReference type="GO" id="GO:0004046">
    <property type="term" value="F:aminoacylase activity"/>
    <property type="evidence" value="ECO:0007669"/>
    <property type="project" value="UniProtKB-EC"/>
</dbReference>
<evidence type="ECO:0000256" key="23">
    <source>
        <dbReference type="ARBA" id="ARBA00048840"/>
    </source>
</evidence>
<comment type="catalytic activity">
    <reaction evidence="17">
        <text>N-(5Z,8Z,11Z,14Z)-eicosatetraenoyl-glycine + H2O = (5Z,8Z,11Z,14Z)-eicosatetraenoate + glycine</text>
        <dbReference type="Rhea" id="RHEA:64108"/>
        <dbReference type="ChEBI" id="CHEBI:15377"/>
        <dbReference type="ChEBI" id="CHEBI:32395"/>
        <dbReference type="ChEBI" id="CHEBI:57305"/>
        <dbReference type="ChEBI" id="CHEBI:59002"/>
    </reaction>
    <physiologicalReaction direction="left-to-right" evidence="17">
        <dbReference type="Rhea" id="RHEA:64109"/>
    </physiologicalReaction>
    <physiologicalReaction direction="right-to-left" evidence="17">
        <dbReference type="Rhea" id="RHEA:64110"/>
    </physiologicalReaction>
</comment>
<accession>A0A3S3PEZ7</accession>
<evidence type="ECO:0000256" key="15">
    <source>
        <dbReference type="ARBA" id="ARBA00048145"/>
    </source>
</evidence>
<evidence type="ECO:0000256" key="5">
    <source>
        <dbReference type="ARBA" id="ARBA00022801"/>
    </source>
</evidence>
<dbReference type="EMBL" id="NCKU01001840">
    <property type="protein sequence ID" value="RWS11098.1"/>
    <property type="molecule type" value="Genomic_DNA"/>
</dbReference>
<dbReference type="FunFam" id="3.40.630.10:FF:000027">
    <property type="entry name" value="N-fatty-acyl-amino acid synthase/hydrolase PM20D1"/>
    <property type="match status" value="1"/>
</dbReference>
<keyword evidence="6" id="KW-0862">Zinc</keyword>
<dbReference type="SUPFAM" id="SSF53187">
    <property type="entry name" value="Zn-dependent exopeptidases"/>
    <property type="match status" value="1"/>
</dbReference>
<keyword evidence="28" id="KW-0121">Carboxypeptidase</keyword>
<comment type="catalytic activity">
    <reaction evidence="16">
        <text>N-(9Z-octadecenoyl)-L-asparagine + H2O = L-asparagine + (9Z)-octadecenoate</text>
        <dbReference type="Rhea" id="RHEA:64136"/>
        <dbReference type="ChEBI" id="CHEBI:15377"/>
        <dbReference type="ChEBI" id="CHEBI:30823"/>
        <dbReference type="ChEBI" id="CHEBI:58048"/>
        <dbReference type="ChEBI" id="CHEBI:149730"/>
    </reaction>
    <physiologicalReaction direction="left-to-right" evidence="16">
        <dbReference type="Rhea" id="RHEA:64137"/>
    </physiologicalReaction>
</comment>
<evidence type="ECO:0000256" key="25">
    <source>
        <dbReference type="ARBA" id="ARBA00049100"/>
    </source>
</evidence>
<evidence type="ECO:0000256" key="13">
    <source>
        <dbReference type="ARBA" id="ARBA00047874"/>
    </source>
</evidence>
<feature type="domain" description="Peptidase M20 dimerisation" evidence="27">
    <location>
        <begin position="243"/>
        <end position="378"/>
    </location>
</feature>
<keyword evidence="5" id="KW-0378">Hydrolase</keyword>
<evidence type="ECO:0000256" key="10">
    <source>
        <dbReference type="ARBA" id="ARBA00047567"/>
    </source>
</evidence>
<dbReference type="GO" id="GO:0006629">
    <property type="term" value="P:lipid metabolic process"/>
    <property type="evidence" value="ECO:0007669"/>
    <property type="project" value="UniProtKB-ARBA"/>
</dbReference>
<dbReference type="InterPro" id="IPR036264">
    <property type="entry name" value="Bact_exopeptidase_dim_dom"/>
</dbReference>
<evidence type="ECO:0000256" key="19">
    <source>
        <dbReference type="ARBA" id="ARBA00048597"/>
    </source>
</evidence>
<comment type="catalytic activity">
    <reaction evidence="22">
        <text>N-(9Z-octadecenoyl)-L-leucine + H2O = L-leucine + (9Z)-octadecenoate</text>
        <dbReference type="Rhea" id="RHEA:51360"/>
        <dbReference type="ChEBI" id="CHEBI:15377"/>
        <dbReference type="ChEBI" id="CHEBI:30823"/>
        <dbReference type="ChEBI" id="CHEBI:57427"/>
        <dbReference type="ChEBI" id="CHEBI:134035"/>
    </reaction>
    <physiologicalReaction direction="left-to-right" evidence="22">
        <dbReference type="Rhea" id="RHEA:51361"/>
    </physiologicalReaction>
    <physiologicalReaction direction="right-to-left" evidence="22">
        <dbReference type="Rhea" id="RHEA:51362"/>
    </physiologicalReaction>
</comment>
<evidence type="ECO:0000256" key="8">
    <source>
        <dbReference type="ARBA" id="ARBA00046147"/>
    </source>
</evidence>
<comment type="catalytic activity">
    <reaction evidence="18">
        <text>an N-acyl-L-amino acid + H2O = an L-alpha-amino acid + a carboxylate</text>
        <dbReference type="Rhea" id="RHEA:15565"/>
        <dbReference type="ChEBI" id="CHEBI:15377"/>
        <dbReference type="ChEBI" id="CHEBI:29067"/>
        <dbReference type="ChEBI" id="CHEBI:59869"/>
        <dbReference type="ChEBI" id="CHEBI:59874"/>
        <dbReference type="EC" id="3.5.1.14"/>
    </reaction>
    <physiologicalReaction direction="left-to-right" evidence="18">
        <dbReference type="Rhea" id="RHEA:15566"/>
    </physiologicalReaction>
    <physiologicalReaction direction="right-to-left" evidence="18">
        <dbReference type="Rhea" id="RHEA:15567"/>
    </physiologicalReaction>
</comment>
<comment type="catalytic activity">
    <reaction evidence="20">
        <text>N-(9Z-octadecenoyl)-L-glutamine + H2O = L-glutamine + (9Z)-octadecenoate</text>
        <dbReference type="Rhea" id="RHEA:51356"/>
        <dbReference type="ChEBI" id="CHEBI:15377"/>
        <dbReference type="ChEBI" id="CHEBI:30823"/>
        <dbReference type="ChEBI" id="CHEBI:58359"/>
        <dbReference type="ChEBI" id="CHEBI:134033"/>
    </reaction>
    <physiologicalReaction direction="left-to-right" evidence="20">
        <dbReference type="Rhea" id="RHEA:51357"/>
    </physiologicalReaction>
</comment>
<dbReference type="Gene3D" id="1.10.150.900">
    <property type="match status" value="1"/>
</dbReference>
<comment type="caution">
    <text evidence="28">The sequence shown here is derived from an EMBL/GenBank/DDBJ whole genome shotgun (WGS) entry which is preliminary data.</text>
</comment>
<dbReference type="InterPro" id="IPR002933">
    <property type="entry name" value="Peptidase_M20"/>
</dbReference>
<evidence type="ECO:0000256" key="14">
    <source>
        <dbReference type="ARBA" id="ARBA00047879"/>
    </source>
</evidence>
<evidence type="ECO:0000256" key="3">
    <source>
        <dbReference type="ARBA" id="ARBA00022670"/>
    </source>
</evidence>
<evidence type="ECO:0000256" key="6">
    <source>
        <dbReference type="ARBA" id="ARBA00022833"/>
    </source>
</evidence>
<evidence type="ECO:0000256" key="12">
    <source>
        <dbReference type="ARBA" id="ARBA00047866"/>
    </source>
</evidence>
<dbReference type="GO" id="GO:0004180">
    <property type="term" value="F:carboxypeptidase activity"/>
    <property type="evidence" value="ECO:0007669"/>
    <property type="project" value="UniProtKB-KW"/>
</dbReference>
<reference evidence="28 29" key="1">
    <citation type="journal article" date="2018" name="Gigascience">
        <title>Genomes of trombidid mites reveal novel predicted allergens and laterally-transferred genes associated with secondary metabolism.</title>
        <authorList>
            <person name="Dong X."/>
            <person name="Chaisiri K."/>
            <person name="Xia D."/>
            <person name="Armstrong S.D."/>
            <person name="Fang Y."/>
            <person name="Donnelly M.J."/>
            <person name="Kadowaki T."/>
            <person name="McGarry J.W."/>
            <person name="Darby A.C."/>
            <person name="Makepeace B.L."/>
        </authorList>
    </citation>
    <scope>NUCLEOTIDE SEQUENCE [LARGE SCALE GENOMIC DNA]</scope>
    <source>
        <strain evidence="28">UoL-WK</strain>
    </source>
</reference>
<comment type="catalytic activity">
    <reaction evidence="21">
        <text>N-(9Z-octadecenoyl)-L-tryptophan + H2O = L-tryptophan + (9Z)-octadecenoate</text>
        <dbReference type="Rhea" id="RHEA:64176"/>
        <dbReference type="ChEBI" id="CHEBI:15377"/>
        <dbReference type="ChEBI" id="CHEBI:30823"/>
        <dbReference type="ChEBI" id="CHEBI:57912"/>
        <dbReference type="ChEBI" id="CHEBI:149733"/>
    </reaction>
    <physiologicalReaction direction="left-to-right" evidence="21">
        <dbReference type="Rhea" id="RHEA:64177"/>
    </physiologicalReaction>
</comment>
<comment type="catalytic activity">
    <reaction evidence="10">
        <text>N-(4Z,7Z,10Z,13Z,16Z,19Z-docosahexaenoyl)-L-phenylalanine + H2O = (4Z,7Z,10Z,13Z,16Z,19Z)-docosahexaenoate + L-phenylalanine</text>
        <dbReference type="Rhea" id="RHEA:64132"/>
        <dbReference type="ChEBI" id="CHEBI:15377"/>
        <dbReference type="ChEBI" id="CHEBI:58095"/>
        <dbReference type="ChEBI" id="CHEBI:77016"/>
        <dbReference type="ChEBI" id="CHEBI:149701"/>
    </reaction>
    <physiologicalReaction direction="left-to-right" evidence="10">
        <dbReference type="Rhea" id="RHEA:64133"/>
    </physiologicalReaction>
</comment>
<evidence type="ECO:0000256" key="11">
    <source>
        <dbReference type="ARBA" id="ARBA00047723"/>
    </source>
</evidence>
<sequence>MAFKVVTFCLLLFAIFCALFTVCLFRTLFTFRSPKPEPCGSNHKQIVADQNVLKRFSDAIKLRTISWEKGVYERDELAKFAALIKNSFPNIHSSKFITHEIVNNYSMLYTIKGSDSSLKPYLLLAHLDVVPVEVNKWIFPPFEGTIKDGYIYGRGSIDVKFSVMSIMEALEYLLKNGFKPKRSFYISFGHDEEVLGADGARMVANKLKIKGVGELEYLLDEGSPVLKNIILGVNTLVAMVSTTEKGYATVRITVKGEPGHSSFPPFNLAVNKLAKIIAKFTPNAHRNMFGYGIEMDLLESIAPYASFPYKFVYSNLWLFEHILAYIFTLKPLTNSFIRTSTTIVKVNAGIKENVVPSEAEAVINHRINPSQSVKEIFEYDKYLAKDENVTIQLLDGYFEPLSISPTKDTFGFEKISKSIKEIFGDIPVVPGILIGNTDSRWYRNLTNCIYRFLPVVLTEDDLKGVHGHNERLSVSNYENSINFYHHLILNSNEKHILQKKKIKSEL</sequence>
<comment type="catalytic activity">
    <reaction evidence="23">
        <text>an N-acyl-aromatic L-alpha-amino acid + H2O = an aromatic L-alpha-amino acid + a carboxylate</text>
        <dbReference type="Rhea" id="RHEA:54184"/>
        <dbReference type="ChEBI" id="CHEBI:15377"/>
        <dbReference type="ChEBI" id="CHEBI:29067"/>
        <dbReference type="ChEBI" id="CHEBI:84824"/>
        <dbReference type="ChEBI" id="CHEBI:138093"/>
        <dbReference type="EC" id="3.5.1.114"/>
    </reaction>
    <physiologicalReaction direction="left-to-right" evidence="23">
        <dbReference type="Rhea" id="RHEA:54185"/>
    </physiologicalReaction>
    <physiologicalReaction direction="right-to-left" evidence="23">
        <dbReference type="Rhea" id="RHEA:54186"/>
    </physiologicalReaction>
</comment>
<name>A0A3S3PEZ7_9ACAR</name>
<comment type="catalytic activity">
    <reaction evidence="13">
        <text>(5Z,8Z,11Z,14Z)-eicosatetraenoate + L-phenylalanine = N-(5Z,8Z,11Z,14Z-eicosatetraenoyl)-L-phenylalanine + H2O</text>
        <dbReference type="Rhea" id="RHEA:51312"/>
        <dbReference type="ChEBI" id="CHEBI:15377"/>
        <dbReference type="ChEBI" id="CHEBI:32395"/>
        <dbReference type="ChEBI" id="CHEBI:58095"/>
        <dbReference type="ChEBI" id="CHEBI:134022"/>
    </reaction>
    <physiologicalReaction direction="left-to-right" evidence="13">
        <dbReference type="Rhea" id="RHEA:51313"/>
    </physiologicalReaction>
    <physiologicalReaction direction="right-to-left" evidence="13">
        <dbReference type="Rhea" id="RHEA:51314"/>
    </physiologicalReaction>
</comment>
<comment type="catalytic activity">
    <reaction evidence="24">
        <text>L-phenylalanine + (9Z)-octadecenoate = N-(9Z-octadecenoyl)-L-phenylalanine + H2O</text>
        <dbReference type="Rhea" id="RHEA:51300"/>
        <dbReference type="ChEBI" id="CHEBI:15377"/>
        <dbReference type="ChEBI" id="CHEBI:30823"/>
        <dbReference type="ChEBI" id="CHEBI:58095"/>
        <dbReference type="ChEBI" id="CHEBI:134020"/>
    </reaction>
    <physiologicalReaction direction="left-to-right" evidence="24">
        <dbReference type="Rhea" id="RHEA:51301"/>
    </physiologicalReaction>
    <physiologicalReaction direction="right-to-left" evidence="24">
        <dbReference type="Rhea" id="RHEA:51302"/>
    </physiologicalReaction>
</comment>
<protein>
    <submittedName>
        <fullName evidence="28">Putative carboxypeptidase PM20D1-like protein</fullName>
    </submittedName>
</protein>
<dbReference type="AlphaFoldDB" id="A0A3S3PEZ7"/>
<dbReference type="Pfam" id="PF01546">
    <property type="entry name" value="Peptidase_M20"/>
    <property type="match status" value="1"/>
</dbReference>
<keyword evidence="29" id="KW-1185">Reference proteome</keyword>
<dbReference type="FunFam" id="1.10.150.900:FF:000003">
    <property type="entry name" value="N-fatty-acyl-amino acid synthase/hydrolase PM20D1"/>
    <property type="match status" value="1"/>
</dbReference>
<comment type="catalytic activity">
    <reaction evidence="26">
        <text>N-(9Z-octadecenoyl)-L-lysine + H2O = L-lysine + (9Z)-octadecenoate</text>
        <dbReference type="Rhea" id="RHEA:64192"/>
        <dbReference type="ChEBI" id="CHEBI:15377"/>
        <dbReference type="ChEBI" id="CHEBI:30823"/>
        <dbReference type="ChEBI" id="CHEBI:32551"/>
        <dbReference type="ChEBI" id="CHEBI:149731"/>
    </reaction>
    <physiologicalReaction direction="left-to-right" evidence="26">
        <dbReference type="Rhea" id="RHEA:64193"/>
    </physiologicalReaction>
</comment>
<evidence type="ECO:0000256" key="18">
    <source>
        <dbReference type="ARBA" id="ARBA00048579"/>
    </source>
</evidence>
<evidence type="ECO:0000256" key="24">
    <source>
        <dbReference type="ARBA" id="ARBA00048879"/>
    </source>
</evidence>
<organism evidence="28 29">
    <name type="scientific">Dinothrombium tinctorium</name>
    <dbReference type="NCBI Taxonomy" id="1965070"/>
    <lineage>
        <taxon>Eukaryota</taxon>
        <taxon>Metazoa</taxon>
        <taxon>Ecdysozoa</taxon>
        <taxon>Arthropoda</taxon>
        <taxon>Chelicerata</taxon>
        <taxon>Arachnida</taxon>
        <taxon>Acari</taxon>
        <taxon>Acariformes</taxon>
        <taxon>Trombidiformes</taxon>
        <taxon>Prostigmata</taxon>
        <taxon>Anystina</taxon>
        <taxon>Parasitengona</taxon>
        <taxon>Trombidioidea</taxon>
        <taxon>Trombidiidae</taxon>
        <taxon>Dinothrombium</taxon>
    </lineage>
</organism>
<dbReference type="Pfam" id="PF07687">
    <property type="entry name" value="M20_dimer"/>
    <property type="match status" value="1"/>
</dbReference>
<comment type="pathway">
    <text evidence="7">Amino-acid metabolism.</text>
</comment>
<gene>
    <name evidence="28" type="ORF">B4U79_11600</name>
</gene>
<dbReference type="GO" id="GO:0006520">
    <property type="term" value="P:amino acid metabolic process"/>
    <property type="evidence" value="ECO:0007669"/>
    <property type="project" value="UniProtKB-ARBA"/>
</dbReference>
<comment type="pathway">
    <text evidence="1">Lipid metabolism; fatty acid metabolism.</text>
</comment>
<evidence type="ECO:0000256" key="9">
    <source>
        <dbReference type="ARBA" id="ARBA00047450"/>
    </source>
</evidence>
<evidence type="ECO:0000256" key="2">
    <source>
        <dbReference type="ARBA" id="ARBA00006247"/>
    </source>
</evidence>
<dbReference type="PANTHER" id="PTHR45962:SF1">
    <property type="entry name" value="N-FATTY-ACYL-AMINO ACID SYNTHASE_HYDROLASE PM20D1"/>
    <property type="match status" value="1"/>
</dbReference>
<evidence type="ECO:0000256" key="7">
    <source>
        <dbReference type="ARBA" id="ARBA00034698"/>
    </source>
</evidence>
<dbReference type="InterPro" id="IPR011650">
    <property type="entry name" value="Peptidase_M20_dimer"/>
</dbReference>
<comment type="catalytic activity">
    <reaction evidence="14">
        <text>N-hexadecanoyl-L-phenylalanine + H2O = hexadecanoate + L-phenylalanine</text>
        <dbReference type="Rhea" id="RHEA:64124"/>
        <dbReference type="ChEBI" id="CHEBI:7896"/>
        <dbReference type="ChEBI" id="CHEBI:15377"/>
        <dbReference type="ChEBI" id="CHEBI:58095"/>
        <dbReference type="ChEBI" id="CHEBI:149699"/>
    </reaction>
    <physiologicalReaction direction="left-to-right" evidence="14">
        <dbReference type="Rhea" id="RHEA:64125"/>
    </physiologicalReaction>
</comment>
<evidence type="ECO:0000256" key="21">
    <source>
        <dbReference type="ARBA" id="ARBA00048822"/>
    </source>
</evidence>
<evidence type="ECO:0000256" key="20">
    <source>
        <dbReference type="ARBA" id="ARBA00048729"/>
    </source>
</evidence>
<dbReference type="GO" id="GO:0046872">
    <property type="term" value="F:metal ion binding"/>
    <property type="evidence" value="ECO:0007669"/>
    <property type="project" value="UniProtKB-KW"/>
</dbReference>
<dbReference type="GO" id="GO:0043604">
    <property type="term" value="P:amide biosynthetic process"/>
    <property type="evidence" value="ECO:0007669"/>
    <property type="project" value="TreeGrafter"/>
</dbReference>
<comment type="catalytic activity">
    <reaction evidence="19">
        <text>N-(9Z-octadecenoyl)-L-serine + H2O = L-serine + (9Z)-octadecenoate</text>
        <dbReference type="Rhea" id="RHEA:51352"/>
        <dbReference type="ChEBI" id="CHEBI:15377"/>
        <dbReference type="ChEBI" id="CHEBI:30823"/>
        <dbReference type="ChEBI" id="CHEBI:33384"/>
        <dbReference type="ChEBI" id="CHEBI:134031"/>
    </reaction>
    <physiologicalReaction direction="left-to-right" evidence="19">
        <dbReference type="Rhea" id="RHEA:51353"/>
    </physiologicalReaction>
</comment>
<comment type="catalytic activity">
    <reaction evidence="11">
        <text>N-octadecanoyl-L-phenylalanine + H2O = octadecanoate + L-phenylalanine</text>
        <dbReference type="Rhea" id="RHEA:64128"/>
        <dbReference type="ChEBI" id="CHEBI:15377"/>
        <dbReference type="ChEBI" id="CHEBI:25629"/>
        <dbReference type="ChEBI" id="CHEBI:58095"/>
        <dbReference type="ChEBI" id="CHEBI:149700"/>
    </reaction>
    <physiologicalReaction direction="left-to-right" evidence="11">
        <dbReference type="Rhea" id="RHEA:64129"/>
    </physiologicalReaction>
</comment>
<evidence type="ECO:0000256" key="26">
    <source>
        <dbReference type="ARBA" id="ARBA00049457"/>
    </source>
</evidence>
<dbReference type="GO" id="GO:0006508">
    <property type="term" value="P:proteolysis"/>
    <property type="evidence" value="ECO:0007669"/>
    <property type="project" value="UniProtKB-KW"/>
</dbReference>
<evidence type="ECO:0000256" key="4">
    <source>
        <dbReference type="ARBA" id="ARBA00022723"/>
    </source>
</evidence>
<dbReference type="SUPFAM" id="SSF55031">
    <property type="entry name" value="Bacterial exopeptidase dimerisation domain"/>
    <property type="match status" value="1"/>
</dbReference>
<comment type="catalytic activity">
    <reaction evidence="12">
        <text>N-(9Z-octadecenoyl)-L-tyrosine + H2O = L-tyrosine + (9Z)-octadecenoate</text>
        <dbReference type="Rhea" id="RHEA:64184"/>
        <dbReference type="ChEBI" id="CHEBI:15377"/>
        <dbReference type="ChEBI" id="CHEBI:30823"/>
        <dbReference type="ChEBI" id="CHEBI:58315"/>
        <dbReference type="ChEBI" id="CHEBI:149734"/>
    </reaction>
    <physiologicalReaction direction="left-to-right" evidence="12">
        <dbReference type="Rhea" id="RHEA:64185"/>
    </physiologicalReaction>
</comment>
<dbReference type="Proteomes" id="UP000285301">
    <property type="component" value="Unassembled WGS sequence"/>
</dbReference>
<evidence type="ECO:0000256" key="1">
    <source>
        <dbReference type="ARBA" id="ARBA00004872"/>
    </source>
</evidence>
<evidence type="ECO:0000313" key="28">
    <source>
        <dbReference type="EMBL" id="RWS11098.1"/>
    </source>
</evidence>
<comment type="function">
    <text evidence="8">Secreted enzyme that regulates the endogenous N-fatty acyl amino acid (NAAs) tissue and circulating levels by functioning as a bidirectional NAA synthase/hydrolase. It condenses free fatty acids and free amino acids to generate NAAs and bidirectionally catalyzes the reverse hydrolysis reaction. Some of these NAAs stimulate oxidative metabolism via mitochondrial uncoupling, increasing energy expenditure in a UPC1-independent manner. Thereby, this secreted protein may indirectly regulate whole body energy expenditure. PM20D1 circulates in tight association with both low- and high-density (LDL and HDL,respectively) lipoprotein particles.</text>
</comment>
<dbReference type="GO" id="GO:0043605">
    <property type="term" value="P:amide catabolic process"/>
    <property type="evidence" value="ECO:0007669"/>
    <property type="project" value="UniProtKB-ARBA"/>
</dbReference>
<keyword evidence="4" id="KW-0479">Metal-binding</keyword>
<dbReference type="GO" id="GO:0005576">
    <property type="term" value="C:extracellular region"/>
    <property type="evidence" value="ECO:0007669"/>
    <property type="project" value="UniProtKB-ARBA"/>
</dbReference>
<comment type="catalytic activity">
    <reaction evidence="25">
        <text>N-(5Z,8Z,11Z,14Z-eicosatetraenoyl)-L-serine + H2O = (5Z,8Z,11Z,14Z)-eicosatetraenoate + L-serine</text>
        <dbReference type="Rhea" id="RHEA:64116"/>
        <dbReference type="ChEBI" id="CHEBI:15377"/>
        <dbReference type="ChEBI" id="CHEBI:32395"/>
        <dbReference type="ChEBI" id="CHEBI:33384"/>
        <dbReference type="ChEBI" id="CHEBI:149697"/>
    </reaction>
    <physiologicalReaction direction="left-to-right" evidence="25">
        <dbReference type="Rhea" id="RHEA:64117"/>
    </physiologicalReaction>
    <physiologicalReaction direction="right-to-left" evidence="25">
        <dbReference type="Rhea" id="RHEA:64118"/>
    </physiologicalReaction>
</comment>
<dbReference type="Gene3D" id="3.40.630.10">
    <property type="entry name" value="Zn peptidases"/>
    <property type="match status" value="1"/>
</dbReference>
<dbReference type="InterPro" id="IPR047177">
    <property type="entry name" value="Pept_M20A"/>
</dbReference>
<dbReference type="GO" id="GO:1990845">
    <property type="term" value="P:adaptive thermogenesis"/>
    <property type="evidence" value="ECO:0007669"/>
    <property type="project" value="UniProtKB-ARBA"/>
</dbReference>